<accession>A0A383VK89</accession>
<dbReference type="STRING" id="3088.A0A383VK89"/>
<feature type="region of interest" description="Disordered" evidence="1">
    <location>
        <begin position="401"/>
        <end position="423"/>
    </location>
</feature>
<dbReference type="SUPFAM" id="SSF53474">
    <property type="entry name" value="alpha/beta-Hydrolases"/>
    <property type="match status" value="1"/>
</dbReference>
<dbReference type="AlphaFoldDB" id="A0A383VK89"/>
<evidence type="ECO:0000259" key="2">
    <source>
        <dbReference type="Pfam" id="PF12146"/>
    </source>
</evidence>
<dbReference type="InterPro" id="IPR022742">
    <property type="entry name" value="Hydrolase_4"/>
</dbReference>
<dbReference type="Gene3D" id="3.40.50.1820">
    <property type="entry name" value="alpha/beta hydrolase"/>
    <property type="match status" value="1"/>
</dbReference>
<evidence type="ECO:0000313" key="3">
    <source>
        <dbReference type="EMBL" id="SZX65948.1"/>
    </source>
</evidence>
<name>A0A383VK89_TETOB</name>
<protein>
    <recommendedName>
        <fullName evidence="2">Serine aminopeptidase S33 domain-containing protein</fullName>
    </recommendedName>
</protein>
<dbReference type="PANTHER" id="PTHR43433">
    <property type="entry name" value="HYDROLASE, ALPHA/BETA FOLD FAMILY PROTEIN"/>
    <property type="match status" value="1"/>
</dbReference>
<dbReference type="EMBL" id="FNXT01000674">
    <property type="protein sequence ID" value="SZX65948.1"/>
    <property type="molecule type" value="Genomic_DNA"/>
</dbReference>
<organism evidence="3 5">
    <name type="scientific">Tetradesmus obliquus</name>
    <name type="common">Green alga</name>
    <name type="synonym">Acutodesmus obliquus</name>
    <dbReference type="NCBI Taxonomy" id="3088"/>
    <lineage>
        <taxon>Eukaryota</taxon>
        <taxon>Viridiplantae</taxon>
        <taxon>Chlorophyta</taxon>
        <taxon>core chlorophytes</taxon>
        <taxon>Chlorophyceae</taxon>
        <taxon>CS clade</taxon>
        <taxon>Sphaeropleales</taxon>
        <taxon>Scenedesmaceae</taxon>
        <taxon>Tetradesmus</taxon>
    </lineage>
</organism>
<dbReference type="InterPro" id="IPR050471">
    <property type="entry name" value="AB_hydrolase"/>
</dbReference>
<sequence length="452" mass="48596">MDPALEVTPDFSAHMQLSDGVRLHYELFHPRDMSCSKGKVLVVMGAFACKDHFGSAARHLADNGYEVLMYDHRGVVKSGPPRMEQQTSAMLAADAVALLDGVWGCSTPVHVYGASMGGMVAQQLALLLLPQGRLVSLGLAVTCRGLQPLGGLLGPLIKPQLLRPLLQAWYWDSKPALVRRLMRLVLDRGLLDSLHPSGEKYEEVYFRQWSKTFEQWWTFGSGDHTTGACHACVVLTHYLSERQISVLRDSGVPILCQLSTRDHLIPPAMQFELADKLHAKTVTFPTGHMGMLPWAHRFHSMLLEHFAAGAALRQLQQSQAARDWRVSKAVVAAQAGKSLLSLQLSDSPLHSRASSSSSSSSGQYIGTAAASSCTASGELALYCSDADSSLAESASTDDLAVDVSEWSERPGAKKNESPGVVSPEPAVAAAAAAAVALKKQMCSVLEPAAATN</sequence>
<evidence type="ECO:0000313" key="4">
    <source>
        <dbReference type="EMBL" id="SZX75288.1"/>
    </source>
</evidence>
<proteinExistence type="predicted"/>
<dbReference type="InterPro" id="IPR029058">
    <property type="entry name" value="AB_hydrolase_fold"/>
</dbReference>
<gene>
    <name evidence="4" type="ORF">BQ4739_LOCUS15575</name>
    <name evidence="3" type="ORF">BQ4739_LOCUS6404</name>
</gene>
<keyword evidence="5" id="KW-1185">Reference proteome</keyword>
<dbReference type="PANTHER" id="PTHR43433:SF5">
    <property type="entry name" value="AB HYDROLASE-1 DOMAIN-CONTAINING PROTEIN"/>
    <property type="match status" value="1"/>
</dbReference>
<feature type="domain" description="Serine aminopeptidase S33" evidence="2">
    <location>
        <begin position="36"/>
        <end position="126"/>
    </location>
</feature>
<evidence type="ECO:0000313" key="5">
    <source>
        <dbReference type="Proteomes" id="UP000256970"/>
    </source>
</evidence>
<dbReference type="EMBL" id="FNXT01001228">
    <property type="protein sequence ID" value="SZX75288.1"/>
    <property type="molecule type" value="Genomic_DNA"/>
</dbReference>
<feature type="compositionally biased region" description="Basic and acidic residues" evidence="1">
    <location>
        <begin position="406"/>
        <end position="416"/>
    </location>
</feature>
<evidence type="ECO:0000256" key="1">
    <source>
        <dbReference type="SAM" id="MobiDB-lite"/>
    </source>
</evidence>
<dbReference type="Pfam" id="PF12146">
    <property type="entry name" value="Hydrolase_4"/>
    <property type="match status" value="1"/>
</dbReference>
<dbReference type="Proteomes" id="UP000256970">
    <property type="component" value="Unassembled WGS sequence"/>
</dbReference>
<reference evidence="3 5" key="1">
    <citation type="submission" date="2016-10" db="EMBL/GenBank/DDBJ databases">
        <authorList>
            <person name="Cai Z."/>
        </authorList>
    </citation>
    <scope>NUCLEOTIDE SEQUENCE [LARGE SCALE GENOMIC DNA]</scope>
</reference>